<dbReference type="AlphaFoldDB" id="A0A7W6BFF1"/>
<evidence type="ECO:0000256" key="2">
    <source>
        <dbReference type="ARBA" id="ARBA00023125"/>
    </source>
</evidence>
<organism evidence="7 8">
    <name type="scientific">Sphingobium jiangsuense</name>
    <dbReference type="NCBI Taxonomy" id="870476"/>
    <lineage>
        <taxon>Bacteria</taxon>
        <taxon>Pseudomonadati</taxon>
        <taxon>Pseudomonadota</taxon>
        <taxon>Alphaproteobacteria</taxon>
        <taxon>Sphingomonadales</taxon>
        <taxon>Sphingomonadaceae</taxon>
        <taxon>Sphingobium</taxon>
    </lineage>
</organism>
<keyword evidence="8" id="KW-1185">Reference proteome</keyword>
<dbReference type="PRINTS" id="PR00455">
    <property type="entry name" value="HTHTETR"/>
</dbReference>
<dbReference type="GO" id="GO:0000976">
    <property type="term" value="F:transcription cis-regulatory region binding"/>
    <property type="evidence" value="ECO:0007669"/>
    <property type="project" value="TreeGrafter"/>
</dbReference>
<dbReference type="PANTHER" id="PTHR30055:SF234">
    <property type="entry name" value="HTH-TYPE TRANSCRIPTIONAL REGULATOR BETI"/>
    <property type="match status" value="1"/>
</dbReference>
<feature type="compositionally biased region" description="Basic and acidic residues" evidence="5">
    <location>
        <begin position="1"/>
        <end position="17"/>
    </location>
</feature>
<dbReference type="InterPro" id="IPR049513">
    <property type="entry name" value="TetR_C_40"/>
</dbReference>
<feature type="domain" description="HTH tetR-type" evidence="6">
    <location>
        <begin position="26"/>
        <end position="86"/>
    </location>
</feature>
<evidence type="ECO:0000256" key="1">
    <source>
        <dbReference type="ARBA" id="ARBA00023015"/>
    </source>
</evidence>
<dbReference type="SUPFAM" id="SSF46689">
    <property type="entry name" value="Homeodomain-like"/>
    <property type="match status" value="1"/>
</dbReference>
<keyword evidence="1" id="KW-0805">Transcription regulation</keyword>
<dbReference type="InterPro" id="IPR023772">
    <property type="entry name" value="DNA-bd_HTH_TetR-type_CS"/>
</dbReference>
<evidence type="ECO:0000259" key="6">
    <source>
        <dbReference type="PROSITE" id="PS50977"/>
    </source>
</evidence>
<dbReference type="Pfam" id="PF21306">
    <property type="entry name" value="TetR_C_40"/>
    <property type="match status" value="1"/>
</dbReference>
<sequence length="227" mass="24641">MTRDTGQKTGAQEERKARAPSGGRRLTARRKLIDAGYEVMGRNGFEGSTIAEIIEAAGVGVGSFYNHFTSKEELARAIFAERGEDLGAALEQAALASSNIAAATCYAFRRFIETVESDKVWAAFVVQLEPVLPMIDGLLREHARIAIGAGVERGTLDVMNIETAITAFHAVMIAIAKSMLEGVIDSAEAHKASLFAMRMFAIKEEEAKRLASLSMAELRIELNPENH</sequence>
<dbReference type="InterPro" id="IPR050109">
    <property type="entry name" value="HTH-type_TetR-like_transc_reg"/>
</dbReference>
<evidence type="ECO:0000256" key="4">
    <source>
        <dbReference type="PROSITE-ProRule" id="PRU00335"/>
    </source>
</evidence>
<keyword evidence="3" id="KW-0804">Transcription</keyword>
<dbReference type="Pfam" id="PF00440">
    <property type="entry name" value="TetR_N"/>
    <property type="match status" value="1"/>
</dbReference>
<feature type="DNA-binding region" description="H-T-H motif" evidence="4">
    <location>
        <begin position="49"/>
        <end position="68"/>
    </location>
</feature>
<dbReference type="InterPro" id="IPR001647">
    <property type="entry name" value="HTH_TetR"/>
</dbReference>
<dbReference type="InterPro" id="IPR009057">
    <property type="entry name" value="Homeodomain-like_sf"/>
</dbReference>
<accession>A0A7W6BFF1</accession>
<keyword evidence="2 4" id="KW-0238">DNA-binding</keyword>
<evidence type="ECO:0000313" key="8">
    <source>
        <dbReference type="Proteomes" id="UP000571950"/>
    </source>
</evidence>
<protein>
    <submittedName>
        <fullName evidence="7">AcrR family transcriptional regulator</fullName>
    </submittedName>
</protein>
<feature type="region of interest" description="Disordered" evidence="5">
    <location>
        <begin position="1"/>
        <end position="24"/>
    </location>
</feature>
<dbReference type="PROSITE" id="PS50977">
    <property type="entry name" value="HTH_TETR_2"/>
    <property type="match status" value="1"/>
</dbReference>
<dbReference type="Gene3D" id="1.10.357.10">
    <property type="entry name" value="Tetracycline Repressor, domain 2"/>
    <property type="match status" value="1"/>
</dbReference>
<dbReference type="EMBL" id="JACIDT010000005">
    <property type="protein sequence ID" value="MBB3925970.1"/>
    <property type="molecule type" value="Genomic_DNA"/>
</dbReference>
<evidence type="ECO:0000256" key="3">
    <source>
        <dbReference type="ARBA" id="ARBA00023163"/>
    </source>
</evidence>
<dbReference type="RefSeq" id="WP_188071530.1">
    <property type="nucleotide sequence ID" value="NZ_BSPS01000004.1"/>
</dbReference>
<name>A0A7W6BFF1_9SPHN</name>
<dbReference type="PANTHER" id="PTHR30055">
    <property type="entry name" value="HTH-TYPE TRANSCRIPTIONAL REGULATOR RUTR"/>
    <property type="match status" value="1"/>
</dbReference>
<comment type="caution">
    <text evidence="7">The sequence shown here is derived from an EMBL/GenBank/DDBJ whole genome shotgun (WGS) entry which is preliminary data.</text>
</comment>
<dbReference type="GO" id="GO:0003700">
    <property type="term" value="F:DNA-binding transcription factor activity"/>
    <property type="evidence" value="ECO:0007669"/>
    <property type="project" value="TreeGrafter"/>
</dbReference>
<dbReference type="PROSITE" id="PS01081">
    <property type="entry name" value="HTH_TETR_1"/>
    <property type="match status" value="1"/>
</dbReference>
<reference evidence="7 8" key="1">
    <citation type="submission" date="2020-08" db="EMBL/GenBank/DDBJ databases">
        <title>Genomic Encyclopedia of Type Strains, Phase IV (KMG-IV): sequencing the most valuable type-strain genomes for metagenomic binning, comparative biology and taxonomic classification.</title>
        <authorList>
            <person name="Goeker M."/>
        </authorList>
    </citation>
    <scope>NUCLEOTIDE SEQUENCE [LARGE SCALE GENOMIC DNA]</scope>
    <source>
        <strain evidence="7 8">DSM 26189</strain>
    </source>
</reference>
<evidence type="ECO:0000256" key="5">
    <source>
        <dbReference type="SAM" id="MobiDB-lite"/>
    </source>
</evidence>
<proteinExistence type="predicted"/>
<gene>
    <name evidence="7" type="ORF">GGR43_001685</name>
</gene>
<evidence type="ECO:0000313" key="7">
    <source>
        <dbReference type="EMBL" id="MBB3925970.1"/>
    </source>
</evidence>
<dbReference type="Proteomes" id="UP000571950">
    <property type="component" value="Unassembled WGS sequence"/>
</dbReference>